<evidence type="ECO:0000259" key="21">
    <source>
        <dbReference type="PROSITE" id="PS51383"/>
    </source>
</evidence>
<comment type="similarity">
    <text evidence="18">Belongs to the NnrE/AIBP family.</text>
</comment>
<proteinExistence type="inferred from homology"/>
<dbReference type="SUPFAM" id="SSF64153">
    <property type="entry name" value="YjeF N-terminal domain-like"/>
    <property type="match status" value="1"/>
</dbReference>
<dbReference type="PROSITE" id="PS51383">
    <property type="entry name" value="YJEF_C_3"/>
    <property type="match status" value="1"/>
</dbReference>
<dbReference type="Proteomes" id="UP000824225">
    <property type="component" value="Unassembled WGS sequence"/>
</dbReference>
<evidence type="ECO:0000256" key="14">
    <source>
        <dbReference type="ARBA" id="ARBA00025153"/>
    </source>
</evidence>
<comment type="catalytic activity">
    <reaction evidence="1 18 19">
        <text>(6R)-NADHX = (6S)-NADHX</text>
        <dbReference type="Rhea" id="RHEA:32215"/>
        <dbReference type="ChEBI" id="CHEBI:64074"/>
        <dbReference type="ChEBI" id="CHEBI:64075"/>
        <dbReference type="EC" id="5.1.99.6"/>
    </reaction>
</comment>
<keyword evidence="7 17" id="KW-0067">ATP-binding</keyword>
<dbReference type="GO" id="GO:0052855">
    <property type="term" value="F:ADP-dependent NAD(P)H-hydrate dehydratase activity"/>
    <property type="evidence" value="ECO:0007669"/>
    <property type="project" value="UniProtKB-UniRule"/>
</dbReference>
<comment type="catalytic activity">
    <reaction evidence="2 18 19">
        <text>(6R)-NADPHX = (6S)-NADPHX</text>
        <dbReference type="Rhea" id="RHEA:32227"/>
        <dbReference type="ChEBI" id="CHEBI:64076"/>
        <dbReference type="ChEBI" id="CHEBI:64077"/>
        <dbReference type="EC" id="5.1.99.6"/>
    </reaction>
</comment>
<comment type="similarity">
    <text evidence="3 19">In the N-terminal section; belongs to the NnrE/AIBP family.</text>
</comment>
<feature type="binding site" evidence="17">
    <location>
        <position position="431"/>
    </location>
    <ligand>
        <name>(6S)-NADPHX</name>
        <dbReference type="ChEBI" id="CHEBI:64076"/>
    </ligand>
</feature>
<comment type="catalytic activity">
    <reaction evidence="16 17 19">
        <text>(6S)-NADPHX + ADP = AMP + phosphate + NADPH + H(+)</text>
        <dbReference type="Rhea" id="RHEA:32235"/>
        <dbReference type="ChEBI" id="CHEBI:15378"/>
        <dbReference type="ChEBI" id="CHEBI:43474"/>
        <dbReference type="ChEBI" id="CHEBI:57783"/>
        <dbReference type="ChEBI" id="CHEBI:64076"/>
        <dbReference type="ChEBI" id="CHEBI:456215"/>
        <dbReference type="ChEBI" id="CHEBI:456216"/>
        <dbReference type="EC" id="4.2.1.136"/>
    </reaction>
</comment>
<dbReference type="InterPro" id="IPR030677">
    <property type="entry name" value="Nnr"/>
</dbReference>
<dbReference type="HAMAP" id="MF_01966">
    <property type="entry name" value="NADHX_epimerase"/>
    <property type="match status" value="1"/>
</dbReference>
<dbReference type="Pfam" id="PF03853">
    <property type="entry name" value="YjeF_N"/>
    <property type="match status" value="1"/>
</dbReference>
<feature type="domain" description="YjeF C-terminal" evidence="21">
    <location>
        <begin position="270"/>
        <end position="557"/>
    </location>
</feature>
<dbReference type="PANTHER" id="PTHR12592:SF0">
    <property type="entry name" value="ATP-DEPENDENT (S)-NAD(P)H-HYDRATE DEHYDRATASE"/>
    <property type="match status" value="1"/>
</dbReference>
<dbReference type="NCBIfam" id="TIGR00196">
    <property type="entry name" value="yjeF_cterm"/>
    <property type="match status" value="1"/>
</dbReference>
<reference evidence="23" key="2">
    <citation type="submission" date="2021-04" db="EMBL/GenBank/DDBJ databases">
        <authorList>
            <person name="Gilroy R."/>
        </authorList>
    </citation>
    <scope>NUCLEOTIDE SEQUENCE</scope>
    <source>
        <strain evidence="23">CHK186-16707</strain>
    </source>
</reference>
<keyword evidence="9 18" id="KW-0630">Potassium</keyword>
<evidence type="ECO:0000256" key="6">
    <source>
        <dbReference type="ARBA" id="ARBA00022741"/>
    </source>
</evidence>
<keyword evidence="10 17" id="KW-0520">NAD</keyword>
<dbReference type="Pfam" id="PF01256">
    <property type="entry name" value="Carb_kinase"/>
    <property type="match status" value="1"/>
</dbReference>
<reference evidence="23" key="1">
    <citation type="journal article" date="2021" name="PeerJ">
        <title>Extensive microbial diversity within the chicken gut microbiome revealed by metagenomics and culture.</title>
        <authorList>
            <person name="Gilroy R."/>
            <person name="Ravi A."/>
            <person name="Getino M."/>
            <person name="Pursley I."/>
            <person name="Horton D.L."/>
            <person name="Alikhan N.F."/>
            <person name="Baker D."/>
            <person name="Gharbi K."/>
            <person name="Hall N."/>
            <person name="Watson M."/>
            <person name="Adriaenssens E.M."/>
            <person name="Foster-Nyarko E."/>
            <person name="Jarju S."/>
            <person name="Secka A."/>
            <person name="Antonio M."/>
            <person name="Oren A."/>
            <person name="Chaudhuri R.R."/>
            <person name="La Ragione R."/>
            <person name="Hildebrand F."/>
            <person name="Pallen M.J."/>
        </authorList>
    </citation>
    <scope>NUCLEOTIDE SEQUENCE</scope>
    <source>
        <strain evidence="23">CHK186-16707</strain>
    </source>
</reference>
<feature type="binding site" evidence="17">
    <location>
        <begin position="468"/>
        <end position="472"/>
    </location>
    <ligand>
        <name>AMP</name>
        <dbReference type="ChEBI" id="CHEBI:456215"/>
    </ligand>
</feature>
<feature type="domain" description="YjeF N-terminal" evidence="22">
    <location>
        <begin position="11"/>
        <end position="234"/>
    </location>
</feature>
<evidence type="ECO:0000256" key="8">
    <source>
        <dbReference type="ARBA" id="ARBA00022857"/>
    </source>
</evidence>
<comment type="caution">
    <text evidence="18">Lacks conserved residue(s) required for the propagation of feature annotation.</text>
</comment>
<dbReference type="GO" id="GO:0005524">
    <property type="term" value="F:ATP binding"/>
    <property type="evidence" value="ECO:0007669"/>
    <property type="project" value="UniProtKB-UniRule"/>
</dbReference>
<evidence type="ECO:0000256" key="3">
    <source>
        <dbReference type="ARBA" id="ARBA00006001"/>
    </source>
</evidence>
<evidence type="ECO:0000313" key="24">
    <source>
        <dbReference type="Proteomes" id="UP000824225"/>
    </source>
</evidence>
<dbReference type="GO" id="GO:0110051">
    <property type="term" value="P:metabolite repair"/>
    <property type="evidence" value="ECO:0007669"/>
    <property type="project" value="TreeGrafter"/>
</dbReference>
<comment type="caution">
    <text evidence="23">The sequence shown here is derived from an EMBL/GenBank/DDBJ whole genome shotgun (WGS) entry which is preliminary data.</text>
</comment>
<keyword evidence="8 17" id="KW-0521">NADP</keyword>
<dbReference type="PIRSF" id="PIRSF017184">
    <property type="entry name" value="Nnr"/>
    <property type="match status" value="1"/>
</dbReference>
<dbReference type="NCBIfam" id="TIGR00197">
    <property type="entry name" value="yjeF_nterm"/>
    <property type="match status" value="1"/>
</dbReference>
<evidence type="ECO:0000256" key="1">
    <source>
        <dbReference type="ARBA" id="ARBA00000013"/>
    </source>
</evidence>
<evidence type="ECO:0000256" key="12">
    <source>
        <dbReference type="ARBA" id="ARBA00023239"/>
    </source>
</evidence>
<dbReference type="InterPro" id="IPR000631">
    <property type="entry name" value="CARKD"/>
</dbReference>
<evidence type="ECO:0000256" key="17">
    <source>
        <dbReference type="HAMAP-Rule" id="MF_01965"/>
    </source>
</evidence>
<evidence type="ECO:0000256" key="16">
    <source>
        <dbReference type="ARBA" id="ARBA00049209"/>
    </source>
</evidence>
<dbReference type="EC" id="4.2.1.136" evidence="19"/>
<keyword evidence="5 18" id="KW-0479">Metal-binding</keyword>
<comment type="function">
    <text evidence="17">Catalyzes the dehydration of the S-form of NAD(P)HX at the expense of ADP, which is converted to AMP. Together with NAD(P)HX epimerase, which catalyzes the epimerization of the S- and R-forms, the enzyme allows the repair of both epimers of NAD(P)HX, a damaged form of NAD(P)H that is a result of enzymatic or heat-dependent hydration.</text>
</comment>
<comment type="catalytic activity">
    <reaction evidence="15 17 19">
        <text>(6S)-NADHX + ADP = AMP + phosphate + NADH + H(+)</text>
        <dbReference type="Rhea" id="RHEA:32223"/>
        <dbReference type="ChEBI" id="CHEBI:15378"/>
        <dbReference type="ChEBI" id="CHEBI:43474"/>
        <dbReference type="ChEBI" id="CHEBI:57945"/>
        <dbReference type="ChEBI" id="CHEBI:64074"/>
        <dbReference type="ChEBI" id="CHEBI:456215"/>
        <dbReference type="ChEBI" id="CHEBI:456216"/>
        <dbReference type="EC" id="4.2.1.136"/>
    </reaction>
</comment>
<dbReference type="AlphaFoldDB" id="A0A9D2KKM4"/>
<comment type="similarity">
    <text evidence="4 19">In the C-terminal section; belongs to the NnrD/CARKD family.</text>
</comment>
<organism evidence="23 24">
    <name type="scientific">Candidatus Mailhella merdigallinarum</name>
    <dbReference type="NCBI Taxonomy" id="2838658"/>
    <lineage>
        <taxon>Bacteria</taxon>
        <taxon>Pseudomonadati</taxon>
        <taxon>Thermodesulfobacteriota</taxon>
        <taxon>Desulfovibrionia</taxon>
        <taxon>Desulfovibrionales</taxon>
        <taxon>Desulfovibrionaceae</taxon>
        <taxon>Mailhella</taxon>
    </lineage>
</organism>
<dbReference type="PANTHER" id="PTHR12592">
    <property type="entry name" value="ATP-DEPENDENT (S)-NAD(P)H-HYDRATE DEHYDRATASE FAMILY MEMBER"/>
    <property type="match status" value="1"/>
</dbReference>
<name>A0A9D2KKM4_9BACT</name>
<feature type="region of interest" description="Disordered" evidence="20">
    <location>
        <begin position="257"/>
        <end position="285"/>
    </location>
</feature>
<feature type="binding site" evidence="17">
    <location>
        <position position="379"/>
    </location>
    <ligand>
        <name>(6S)-NADPHX</name>
        <dbReference type="ChEBI" id="CHEBI:64076"/>
    </ligand>
</feature>
<evidence type="ECO:0000313" key="23">
    <source>
        <dbReference type="EMBL" id="HJA07846.1"/>
    </source>
</evidence>
<feature type="binding site" evidence="17">
    <location>
        <position position="498"/>
    </location>
    <ligand>
        <name>(6S)-NADPHX</name>
        <dbReference type="ChEBI" id="CHEBI:64076"/>
    </ligand>
</feature>
<dbReference type="PROSITE" id="PS01050">
    <property type="entry name" value="YJEF_C_2"/>
    <property type="match status" value="1"/>
</dbReference>
<feature type="binding site" evidence="18">
    <location>
        <position position="61"/>
    </location>
    <ligand>
        <name>K(+)</name>
        <dbReference type="ChEBI" id="CHEBI:29103"/>
    </ligand>
</feature>
<feature type="binding site" evidence="18">
    <location>
        <begin position="145"/>
        <end position="151"/>
    </location>
    <ligand>
        <name>(6S)-NADPHX</name>
        <dbReference type="ChEBI" id="CHEBI:64076"/>
    </ligand>
</feature>
<sequence>MFAPVPTPAEMADWDRAAAALGLPEEVLMENAARAAFAALRRHYGPLRGARVLLVMGGGNNGGDAACLARHLLDAGALPRVLHTRPLSAARGAARRYALLARRLGVPFAPARPERPAAWAWSPALSVSRAVSDIVPDIVVDGLLGTGFSGPLRPAEAAVAARINALAGAGSFILALDVPSGFDAGSGRAAPDAVRATLTVTFQAPKPGLLVPEAAAHTGRLEVCPIGIPAAARAAASYRLWRGPASAQSADATDVFTVSRGPDLPRPRRARRPDRAEAVASSGPAHKGEAGRVLVIGGSEGMSGAPRLAALGALRGGAGLVEAAVPVASMPEVRAELPEALTVALPRVGENHAAEWAARHVDLLAPALASARAAVVGPGMGRDNGAGDVLTALLGLPARPPLVLDADALYALAGRPDLLAGLGGRDVLTPHPGEAARLLGLSAADVQADRFGALAALAALAPAVWVLKGAGTLIACPGEASIIVPYNVPQLAVGGSGDVLAGLIGALLAAGQTAPDAACVGVHLHALAGLALAGPYPRRGNGPRDIAAALPGAWPLLETLSRGAERGPRPSCHSHTPRRGGGEPC</sequence>
<comment type="similarity">
    <text evidence="17">Belongs to the NnrD/CARKD family.</text>
</comment>
<keyword evidence="12 17" id="KW-0456">Lyase</keyword>
<dbReference type="Gene3D" id="3.40.1190.20">
    <property type="match status" value="1"/>
</dbReference>
<accession>A0A9D2KKM4</accession>
<feature type="binding site" evidence="17">
    <location>
        <position position="305"/>
    </location>
    <ligand>
        <name>(6S)-NADPHX</name>
        <dbReference type="ChEBI" id="CHEBI:64076"/>
    </ligand>
</feature>
<comment type="cofactor">
    <cofactor evidence="17">
        <name>Mg(2+)</name>
        <dbReference type="ChEBI" id="CHEBI:18420"/>
    </cofactor>
</comment>
<evidence type="ECO:0000256" key="11">
    <source>
        <dbReference type="ARBA" id="ARBA00023235"/>
    </source>
</evidence>
<dbReference type="Gene3D" id="3.40.50.10260">
    <property type="entry name" value="YjeF N-terminal domain"/>
    <property type="match status" value="1"/>
</dbReference>
<gene>
    <name evidence="17" type="primary">nnrD</name>
    <name evidence="18" type="synonym">nnrE</name>
    <name evidence="23" type="ORF">H9962_01445</name>
</gene>
<dbReference type="InterPro" id="IPR036652">
    <property type="entry name" value="YjeF_N_dom_sf"/>
</dbReference>
<evidence type="ECO:0000256" key="19">
    <source>
        <dbReference type="PIRNR" id="PIRNR017184"/>
    </source>
</evidence>
<feature type="binding site" evidence="17">
    <location>
        <position position="497"/>
    </location>
    <ligand>
        <name>AMP</name>
        <dbReference type="ChEBI" id="CHEBI:456215"/>
    </ligand>
</feature>
<evidence type="ECO:0000256" key="4">
    <source>
        <dbReference type="ARBA" id="ARBA00009524"/>
    </source>
</evidence>
<evidence type="ECO:0000256" key="13">
    <source>
        <dbReference type="ARBA" id="ARBA00023268"/>
    </source>
</evidence>
<comment type="function">
    <text evidence="14 19">Bifunctional enzyme that catalyzes the epimerization of the S- and R-forms of NAD(P)HX and the dehydration of the S-form of NAD(P)HX at the expense of ADP, which is converted to AMP. This allows the repair of both epimers of NAD(P)HX, a damaged form of NAD(P)H that is a result of enzymatic or heat-dependent hydration.</text>
</comment>
<comment type="cofactor">
    <cofactor evidence="18 19">
        <name>K(+)</name>
        <dbReference type="ChEBI" id="CHEBI:29103"/>
    </cofactor>
    <text evidence="18 19">Binds 1 potassium ion per subunit.</text>
</comment>
<keyword evidence="13" id="KW-0511">Multifunctional enzyme</keyword>
<evidence type="ECO:0000256" key="9">
    <source>
        <dbReference type="ARBA" id="ARBA00022958"/>
    </source>
</evidence>
<feature type="binding site" evidence="18">
    <location>
        <position position="180"/>
    </location>
    <ligand>
        <name>K(+)</name>
        <dbReference type="ChEBI" id="CHEBI:29103"/>
    </ligand>
</feature>
<dbReference type="EMBL" id="DXAN01000003">
    <property type="protein sequence ID" value="HJA07846.1"/>
    <property type="molecule type" value="Genomic_DNA"/>
</dbReference>
<evidence type="ECO:0000256" key="10">
    <source>
        <dbReference type="ARBA" id="ARBA00023027"/>
    </source>
</evidence>
<evidence type="ECO:0000256" key="2">
    <source>
        <dbReference type="ARBA" id="ARBA00000909"/>
    </source>
</evidence>
<feature type="binding site" evidence="18">
    <location>
        <position position="141"/>
    </location>
    <ligand>
        <name>K(+)</name>
        <dbReference type="ChEBI" id="CHEBI:29103"/>
    </ligand>
</feature>
<dbReference type="GO" id="GO:0046872">
    <property type="term" value="F:metal ion binding"/>
    <property type="evidence" value="ECO:0007669"/>
    <property type="project" value="UniProtKB-UniRule"/>
</dbReference>
<keyword evidence="6 17" id="KW-0547">Nucleotide-binding</keyword>
<evidence type="ECO:0000256" key="18">
    <source>
        <dbReference type="HAMAP-Rule" id="MF_01966"/>
    </source>
</evidence>
<feature type="binding site" evidence="18">
    <location>
        <begin position="60"/>
        <end position="64"/>
    </location>
    <ligand>
        <name>(6S)-NADPHX</name>
        <dbReference type="ChEBI" id="CHEBI:64076"/>
    </ligand>
</feature>
<comment type="subunit">
    <text evidence="17">Homotetramer.</text>
</comment>
<dbReference type="HAMAP" id="MF_01965">
    <property type="entry name" value="NADHX_dehydratase"/>
    <property type="match status" value="1"/>
</dbReference>
<feature type="binding site" evidence="18">
    <location>
        <position position="177"/>
    </location>
    <ligand>
        <name>(6S)-NADPHX</name>
        <dbReference type="ChEBI" id="CHEBI:64076"/>
    </ligand>
</feature>
<dbReference type="SUPFAM" id="SSF53613">
    <property type="entry name" value="Ribokinase-like"/>
    <property type="match status" value="1"/>
</dbReference>
<evidence type="ECO:0000256" key="20">
    <source>
        <dbReference type="SAM" id="MobiDB-lite"/>
    </source>
</evidence>
<dbReference type="InterPro" id="IPR017953">
    <property type="entry name" value="Carbohydrate_kinase_pred_CS"/>
</dbReference>
<comment type="function">
    <text evidence="18">Catalyzes the epimerization of the S- and R-forms of NAD(P)HX, a damaged form of NAD(P)H that is a result of enzymatic or heat-dependent hydration. This is a prerequisite for the S-specific NAD(P)H-hydrate dehydratase to allow the repair of both epimers of NAD(P)HX.</text>
</comment>
<dbReference type="GO" id="GO:0052856">
    <property type="term" value="F:NAD(P)HX epimerase activity"/>
    <property type="evidence" value="ECO:0007669"/>
    <property type="project" value="UniProtKB-UniRule"/>
</dbReference>
<dbReference type="PROSITE" id="PS51385">
    <property type="entry name" value="YJEF_N"/>
    <property type="match status" value="1"/>
</dbReference>
<keyword evidence="11 18" id="KW-0413">Isomerase</keyword>
<evidence type="ECO:0000256" key="15">
    <source>
        <dbReference type="ARBA" id="ARBA00048238"/>
    </source>
</evidence>
<evidence type="ECO:0000256" key="5">
    <source>
        <dbReference type="ARBA" id="ARBA00022723"/>
    </source>
</evidence>
<feature type="region of interest" description="Disordered" evidence="20">
    <location>
        <begin position="563"/>
        <end position="585"/>
    </location>
</feature>
<evidence type="ECO:0000256" key="7">
    <source>
        <dbReference type="ARBA" id="ARBA00022840"/>
    </source>
</evidence>
<dbReference type="InterPro" id="IPR029056">
    <property type="entry name" value="Ribokinase-like"/>
</dbReference>
<protein>
    <recommendedName>
        <fullName evidence="19">Bifunctional NAD(P)H-hydrate repair enzyme</fullName>
    </recommendedName>
    <alternativeName>
        <fullName evidence="19">Nicotinamide nucleotide repair protein</fullName>
    </alternativeName>
    <domain>
        <recommendedName>
            <fullName evidence="19">ADP-dependent (S)-NAD(P)H-hydrate dehydratase</fullName>
            <ecNumber evidence="19">4.2.1.136</ecNumber>
        </recommendedName>
        <alternativeName>
            <fullName evidence="19">ADP-dependent NAD(P)HX dehydratase</fullName>
        </alternativeName>
    </domain>
    <domain>
        <recommendedName>
            <fullName evidence="19">NAD(P)H-hydrate epimerase</fullName>
            <ecNumber evidence="19">5.1.99.6</ecNumber>
        </recommendedName>
    </domain>
</protein>
<dbReference type="CDD" id="cd01171">
    <property type="entry name" value="YXKO-related"/>
    <property type="match status" value="1"/>
</dbReference>
<dbReference type="GO" id="GO:0046496">
    <property type="term" value="P:nicotinamide nucleotide metabolic process"/>
    <property type="evidence" value="ECO:0007669"/>
    <property type="project" value="UniProtKB-UniRule"/>
</dbReference>
<evidence type="ECO:0000259" key="22">
    <source>
        <dbReference type="PROSITE" id="PS51385"/>
    </source>
</evidence>
<dbReference type="EC" id="5.1.99.6" evidence="19"/>
<dbReference type="InterPro" id="IPR004443">
    <property type="entry name" value="YjeF_N_dom"/>
</dbReference>